<dbReference type="EMBL" id="CP000930">
    <property type="protein sequence ID" value="ABZ84737.1"/>
    <property type="molecule type" value="Genomic_DNA"/>
</dbReference>
<dbReference type="AlphaFoldDB" id="B0TH62"/>
<comment type="similarity">
    <text evidence="1 3">Belongs to the UPF0122 family.</text>
</comment>
<dbReference type="Gene3D" id="1.10.10.10">
    <property type="entry name" value="Winged helix-like DNA-binding domain superfamily/Winged helix DNA-binding domain"/>
    <property type="match status" value="1"/>
</dbReference>
<evidence type="ECO:0000256" key="1">
    <source>
        <dbReference type="ARBA" id="ARBA00008720"/>
    </source>
</evidence>
<reference evidence="4 5" key="1">
    <citation type="journal article" date="2008" name="J. Bacteriol.">
        <title>The genome of Heliobacterium modesticaldum, a phototrophic representative of the Firmicutes containing the simplest photosynthetic apparatus.</title>
        <authorList>
            <person name="Sattley W.M."/>
            <person name="Madigan M.T."/>
            <person name="Swingley W.D."/>
            <person name="Cheung P.C."/>
            <person name="Clocksin K.M."/>
            <person name="Conrad A.L."/>
            <person name="Dejesa L.C."/>
            <person name="Honchak B.M."/>
            <person name="Jung D.O."/>
            <person name="Karbach L.E."/>
            <person name="Kurdoglu A."/>
            <person name="Lahiri S."/>
            <person name="Mastrian S.D."/>
            <person name="Page L.E."/>
            <person name="Taylor H.L."/>
            <person name="Wang Z.T."/>
            <person name="Raymond J."/>
            <person name="Chen M."/>
            <person name="Blankenship R.E."/>
            <person name="Touchman J.W."/>
        </authorList>
    </citation>
    <scope>NUCLEOTIDE SEQUENCE [LARGE SCALE GENOMIC DNA]</scope>
    <source>
        <strain evidence="5">ATCC 51547 / Ice1</strain>
    </source>
</reference>
<dbReference type="NCBIfam" id="NF045758">
    <property type="entry name" value="YlxM"/>
    <property type="match status" value="1"/>
</dbReference>
<dbReference type="InterPro" id="IPR036388">
    <property type="entry name" value="WH-like_DNA-bd_sf"/>
</dbReference>
<name>B0TH62_HELMI</name>
<dbReference type="SUPFAM" id="SSF88659">
    <property type="entry name" value="Sigma3 and sigma4 domains of RNA polymerase sigma factors"/>
    <property type="match status" value="1"/>
</dbReference>
<evidence type="ECO:0000313" key="5">
    <source>
        <dbReference type="Proteomes" id="UP000008550"/>
    </source>
</evidence>
<dbReference type="InterPro" id="IPR013324">
    <property type="entry name" value="RNA_pol_sigma_r3/r4-like"/>
</dbReference>
<dbReference type="STRING" id="498761.HM1_2181"/>
<comment type="function">
    <text evidence="2 3">Might take part in the signal recognition particle (SRP) pathway. This is inferred from the conservation of its genetic proximity to ftsY/ffh. May be a regulatory protein.</text>
</comment>
<evidence type="ECO:0000256" key="2">
    <source>
        <dbReference type="ARBA" id="ARBA00024764"/>
    </source>
</evidence>
<dbReference type="eggNOG" id="COG2739">
    <property type="taxonomic scope" value="Bacteria"/>
</dbReference>
<sequence length="127" mass="14829">MEERPLEKLTRMALLNDFYGQLLTERQRQVLSLYYEDNFSLAEIAEEFSVTRQAVFDLLKRAEKILLGYEDKLGLVKRWQDERRRLSEVLAELRRCHGDGDWGRLEGAILRLQEMLDESGGATDGHV</sequence>
<organism evidence="4 5">
    <name type="scientific">Heliobacterium modesticaldum (strain ATCC 51547 / Ice1)</name>
    <dbReference type="NCBI Taxonomy" id="498761"/>
    <lineage>
        <taxon>Bacteria</taxon>
        <taxon>Bacillati</taxon>
        <taxon>Bacillota</taxon>
        <taxon>Clostridia</taxon>
        <taxon>Eubacteriales</taxon>
        <taxon>Heliobacteriaceae</taxon>
        <taxon>Heliomicrobium</taxon>
    </lineage>
</organism>
<dbReference type="InterPro" id="IPR007394">
    <property type="entry name" value="UPF0122"/>
</dbReference>
<dbReference type="PANTHER" id="PTHR40083">
    <property type="entry name" value="UPF0122 PROTEIN CBO2450/CLC_2298"/>
    <property type="match status" value="1"/>
</dbReference>
<evidence type="ECO:0000313" key="4">
    <source>
        <dbReference type="EMBL" id="ABZ84737.1"/>
    </source>
</evidence>
<evidence type="ECO:0000256" key="3">
    <source>
        <dbReference type="HAMAP-Rule" id="MF_00245"/>
    </source>
</evidence>
<keyword evidence="5" id="KW-1185">Reference proteome</keyword>
<dbReference type="NCBIfam" id="NF001072">
    <property type="entry name" value="PRK00118.2-2"/>
    <property type="match status" value="1"/>
</dbReference>
<gene>
    <name evidence="4" type="ORF">HM1_2181</name>
</gene>
<protein>
    <recommendedName>
        <fullName evidence="3">UPF0122 protein HM1_2181</fullName>
    </recommendedName>
</protein>
<dbReference type="HOGENOM" id="CLU_129218_1_0_9"/>
<dbReference type="Pfam" id="PF04297">
    <property type="entry name" value="UPF0122"/>
    <property type="match status" value="1"/>
</dbReference>
<dbReference type="InterPro" id="IPR054831">
    <property type="entry name" value="UPF0122_fam_protein"/>
</dbReference>
<proteinExistence type="inferred from homology"/>
<dbReference type="KEGG" id="hmo:HM1_2181"/>
<dbReference type="PANTHER" id="PTHR40083:SF1">
    <property type="entry name" value="UPF0122 PROTEIN YLXM"/>
    <property type="match status" value="1"/>
</dbReference>
<accession>B0TH62</accession>
<dbReference type="HAMAP" id="MF_00245">
    <property type="entry name" value="UPF0122"/>
    <property type="match status" value="1"/>
</dbReference>
<dbReference type="Proteomes" id="UP000008550">
    <property type="component" value="Chromosome"/>
</dbReference>